<evidence type="ECO:0000313" key="2">
    <source>
        <dbReference type="Proteomes" id="UP000073492"/>
    </source>
</evidence>
<reference evidence="1 2" key="1">
    <citation type="submission" date="2015-07" db="EMBL/GenBank/DDBJ databases">
        <title>Comparative genomics of the Sigatoka disease complex on banana suggests a link between parallel evolutionary changes in Pseudocercospora fijiensis and Pseudocercospora eumusae and increased virulence on the banana host.</title>
        <authorList>
            <person name="Chang T.-C."/>
            <person name="Salvucci A."/>
            <person name="Crous P.W."/>
            <person name="Stergiopoulos I."/>
        </authorList>
    </citation>
    <scope>NUCLEOTIDE SEQUENCE [LARGE SCALE GENOMIC DNA]</scope>
    <source>
        <strain evidence="1 2">CBS 116634</strain>
    </source>
</reference>
<comment type="caution">
    <text evidence="1">The sequence shown here is derived from an EMBL/GenBank/DDBJ whole genome shotgun (WGS) entry which is preliminary data.</text>
</comment>
<dbReference type="EMBL" id="LFZO01001051">
    <property type="protein sequence ID" value="KXS93990.1"/>
    <property type="molecule type" value="Genomic_DNA"/>
</dbReference>
<name>A0A139GUX8_9PEZI</name>
<dbReference type="AlphaFoldDB" id="A0A139GUX8"/>
<proteinExistence type="predicted"/>
<accession>A0A139GUX8</accession>
<evidence type="ECO:0000313" key="1">
    <source>
        <dbReference type="EMBL" id="KXS93990.1"/>
    </source>
</evidence>
<gene>
    <name evidence="1" type="ORF">AC579_7622</name>
</gene>
<organism evidence="1 2">
    <name type="scientific">Pseudocercospora musae</name>
    <dbReference type="NCBI Taxonomy" id="113226"/>
    <lineage>
        <taxon>Eukaryota</taxon>
        <taxon>Fungi</taxon>
        <taxon>Dikarya</taxon>
        <taxon>Ascomycota</taxon>
        <taxon>Pezizomycotina</taxon>
        <taxon>Dothideomycetes</taxon>
        <taxon>Dothideomycetidae</taxon>
        <taxon>Mycosphaerellales</taxon>
        <taxon>Mycosphaerellaceae</taxon>
        <taxon>Pseudocercospora</taxon>
    </lineage>
</organism>
<keyword evidence="2" id="KW-1185">Reference proteome</keyword>
<protein>
    <submittedName>
        <fullName evidence="1">Uncharacterized protein</fullName>
    </submittedName>
</protein>
<sequence>MSIQSEQSAILKTALSLARARSIPSKTSTIMKTIPQSTAATRVFATAELLEAIMLEVLGSEVIDCAGRHDNRASGYEERVECAKTVLHMQRVNKTFQSCILGSPALRRQLGLATRVGTQRAISVNTLMLKPYRWIAPWRSPIPINGLEHFCLFNNDKGVAVSFEITDRRRLQDTLRNSPASWLKLWVSCPMPEHIRLSIGSCHRDAKTGADLYWWQMEIKVKAEILGVLLDLAMSLKGAAEELERVKSRQEDFRIKKGRWEDDWKKWFTAQQLEMIVEGPAVRVIEVRAPLSVCKIHIKTFQYCTTSYTYTSSRLVTIIEAAMSSTTSAVAKVFTTAELLEAILLEADFQTALVARRVNGYFQACIKGSSKLQEKLFFKLRPAKTAIDWHKDEPEYNPLLLRQNCAAEGDRMKHYQSPYLELQGLFGGFYLSRCKKEGEDEVLQVVFDDFDLCALRHTLATQQPTFLDMYLCQTTTSKIQVCVQNLSQMTFMSCFDTTNWDIVHAQAQIGTFGQLLKLAMSMHGAARKLAQSEVEKQSEAHHLCVCGNINEAFDWKNHFTRQQLDMLEEDPKFLLN</sequence>
<dbReference type="Proteomes" id="UP000073492">
    <property type="component" value="Unassembled WGS sequence"/>
</dbReference>
<dbReference type="OrthoDB" id="3648602at2759"/>